<sequence>PPTVYILPVYTPLPSSSPRLAVSGGRWAASRLSVLLRRLWDWIRSPDFRQGVLSCVLCLLQLPRQQPPPDT</sequence>
<keyword evidence="2" id="KW-1185">Reference proteome</keyword>
<dbReference type="Proteomes" id="UP000694569">
    <property type="component" value="Unplaced"/>
</dbReference>
<dbReference type="GeneTree" id="ENSGT01020000234041"/>
<dbReference type="Pfam" id="PF21950">
    <property type="entry name" value="MINION"/>
    <property type="match status" value="1"/>
</dbReference>
<reference evidence="1" key="1">
    <citation type="submission" date="2025-08" db="UniProtKB">
        <authorList>
            <consortium name="Ensembl"/>
        </authorList>
    </citation>
    <scope>IDENTIFICATION</scope>
</reference>
<evidence type="ECO:0000313" key="1">
    <source>
        <dbReference type="Ensembl" id="ENSLLEP00000022382.1"/>
    </source>
</evidence>
<organism evidence="1 2">
    <name type="scientific">Leptobrachium leishanense</name>
    <name type="common">Leishan spiny toad</name>
    <dbReference type="NCBI Taxonomy" id="445787"/>
    <lineage>
        <taxon>Eukaryota</taxon>
        <taxon>Metazoa</taxon>
        <taxon>Chordata</taxon>
        <taxon>Craniata</taxon>
        <taxon>Vertebrata</taxon>
        <taxon>Euteleostomi</taxon>
        <taxon>Amphibia</taxon>
        <taxon>Batrachia</taxon>
        <taxon>Anura</taxon>
        <taxon>Pelobatoidea</taxon>
        <taxon>Megophryidae</taxon>
        <taxon>Leptobrachium</taxon>
    </lineage>
</organism>
<reference evidence="1" key="2">
    <citation type="submission" date="2025-09" db="UniProtKB">
        <authorList>
            <consortium name="Ensembl"/>
        </authorList>
    </citation>
    <scope>IDENTIFICATION</scope>
</reference>
<protein>
    <submittedName>
        <fullName evidence="1">Uncharacterized protein</fullName>
    </submittedName>
</protein>
<dbReference type="CDD" id="cd20278">
    <property type="entry name" value="Minion"/>
    <property type="match status" value="1"/>
</dbReference>
<dbReference type="GO" id="GO:0060538">
    <property type="term" value="P:skeletal muscle organ development"/>
    <property type="evidence" value="ECO:0007669"/>
    <property type="project" value="InterPro"/>
</dbReference>
<name>A0A8C5N1Z3_9ANUR</name>
<dbReference type="GO" id="GO:0007520">
    <property type="term" value="P:myoblast fusion"/>
    <property type="evidence" value="ECO:0007669"/>
    <property type="project" value="InterPro"/>
</dbReference>
<dbReference type="AlphaFoldDB" id="A0A8C5N1Z3"/>
<proteinExistence type="predicted"/>
<dbReference type="Ensembl" id="ENSLLET00000023248.1">
    <property type="protein sequence ID" value="ENSLLEP00000022382.1"/>
    <property type="gene ID" value="ENSLLEG00000014194.1"/>
</dbReference>
<accession>A0A8C5N1Z3</accession>
<dbReference type="InterPro" id="IPR039014">
    <property type="entry name" value="Myomixer"/>
</dbReference>
<evidence type="ECO:0000313" key="2">
    <source>
        <dbReference type="Proteomes" id="UP000694569"/>
    </source>
</evidence>